<protein>
    <submittedName>
        <fullName evidence="2">XRE family transcriptional regulator</fullName>
    </submittedName>
</protein>
<dbReference type="Proteomes" id="UP000618319">
    <property type="component" value="Unassembled WGS sequence"/>
</dbReference>
<evidence type="ECO:0000259" key="1">
    <source>
        <dbReference type="PROSITE" id="PS50943"/>
    </source>
</evidence>
<comment type="caution">
    <text evidence="2">The sequence shown here is derived from an EMBL/GenBank/DDBJ whole genome shotgun (WGS) entry which is preliminary data.</text>
</comment>
<dbReference type="SUPFAM" id="SSF47413">
    <property type="entry name" value="lambda repressor-like DNA-binding domains"/>
    <property type="match status" value="1"/>
</dbReference>
<evidence type="ECO:0000313" key="2">
    <source>
        <dbReference type="EMBL" id="MBE8720846.1"/>
    </source>
</evidence>
<name>A0ABR9T693_9SPHI</name>
<dbReference type="InterPro" id="IPR010982">
    <property type="entry name" value="Lambda_DNA-bd_dom_sf"/>
</dbReference>
<dbReference type="PROSITE" id="PS50943">
    <property type="entry name" value="HTH_CROC1"/>
    <property type="match status" value="1"/>
</dbReference>
<feature type="domain" description="HTH cro/C1-type" evidence="1">
    <location>
        <begin position="42"/>
        <end position="96"/>
    </location>
</feature>
<accession>A0ABR9T693</accession>
<gene>
    <name evidence="2" type="ORF">C4F40_08940</name>
</gene>
<dbReference type="EMBL" id="PSKQ01000018">
    <property type="protein sequence ID" value="MBE8720846.1"/>
    <property type="molecule type" value="Genomic_DNA"/>
</dbReference>
<dbReference type="CDD" id="cd00093">
    <property type="entry name" value="HTH_XRE"/>
    <property type="match status" value="1"/>
</dbReference>
<evidence type="ECO:0000313" key="3">
    <source>
        <dbReference type="Proteomes" id="UP000618319"/>
    </source>
</evidence>
<proteinExistence type="predicted"/>
<reference evidence="2 3" key="1">
    <citation type="submission" date="2018-02" db="EMBL/GenBank/DDBJ databases">
        <title>Sphingobacterium KA21.</title>
        <authorList>
            <person name="Vasarhelyi B.M."/>
            <person name="Deshmukh S."/>
            <person name="Balint B."/>
            <person name="Kukolya J."/>
        </authorList>
    </citation>
    <scope>NUCLEOTIDE SEQUENCE [LARGE SCALE GENOMIC DNA]</scope>
    <source>
        <strain evidence="2 3">Ka21</strain>
    </source>
</reference>
<sequence>MTNKEKFLTLVSKEETKTVERAKARLTNKKYSKLSNLIAFEILERLDALGWKQKDLAEKMGVSPQQVNKWVKGNENFTIETLVNLSEVLGVELIAVATKKDQKLVEEVRFTYSEVYDVSVTQKRLVPRITMNENRVYENPYAIAN</sequence>
<dbReference type="InterPro" id="IPR001387">
    <property type="entry name" value="Cro/C1-type_HTH"/>
</dbReference>
<dbReference type="Gene3D" id="1.10.260.40">
    <property type="entry name" value="lambda repressor-like DNA-binding domains"/>
    <property type="match status" value="1"/>
</dbReference>
<dbReference type="Pfam" id="PF01381">
    <property type="entry name" value="HTH_3"/>
    <property type="match status" value="1"/>
</dbReference>
<dbReference type="RefSeq" id="WP_196940661.1">
    <property type="nucleotide sequence ID" value="NZ_MU158691.1"/>
</dbReference>
<organism evidence="2 3">
    <name type="scientific">Sphingobacterium pedocola</name>
    <dbReference type="NCBI Taxonomy" id="2082722"/>
    <lineage>
        <taxon>Bacteria</taxon>
        <taxon>Pseudomonadati</taxon>
        <taxon>Bacteroidota</taxon>
        <taxon>Sphingobacteriia</taxon>
        <taxon>Sphingobacteriales</taxon>
        <taxon>Sphingobacteriaceae</taxon>
        <taxon>Sphingobacterium</taxon>
    </lineage>
</organism>
<dbReference type="SMART" id="SM00530">
    <property type="entry name" value="HTH_XRE"/>
    <property type="match status" value="1"/>
</dbReference>
<keyword evidence="3" id="KW-1185">Reference proteome</keyword>